<dbReference type="PRINTS" id="PR00260">
    <property type="entry name" value="CHEMTRNSDUCR"/>
</dbReference>
<gene>
    <name evidence="8" type="ORF">EBB79_10345</name>
</gene>
<dbReference type="InterPro" id="IPR003660">
    <property type="entry name" value="HAMP_dom"/>
</dbReference>
<keyword evidence="5" id="KW-1133">Transmembrane helix</keyword>
<feature type="domain" description="Methyl-accepting transducer" evidence="6">
    <location>
        <begin position="271"/>
        <end position="500"/>
    </location>
</feature>
<dbReference type="PROSITE" id="PS50885">
    <property type="entry name" value="HAMP"/>
    <property type="match status" value="1"/>
</dbReference>
<keyword evidence="5" id="KW-0812">Transmembrane</keyword>
<dbReference type="Pfam" id="PF00015">
    <property type="entry name" value="MCPsignal"/>
    <property type="match status" value="1"/>
</dbReference>
<dbReference type="AlphaFoldDB" id="A0A3T0N2K8"/>
<keyword evidence="1" id="KW-0145">Chemotaxis</keyword>
<dbReference type="PANTHER" id="PTHR43531:SF11">
    <property type="entry name" value="METHYL-ACCEPTING CHEMOTAXIS PROTEIN 3"/>
    <property type="match status" value="1"/>
</dbReference>
<dbReference type="InterPro" id="IPR004090">
    <property type="entry name" value="Chemotax_Me-accpt_rcpt"/>
</dbReference>
<evidence type="ECO:0000313" key="9">
    <source>
        <dbReference type="Proteomes" id="UP000283063"/>
    </source>
</evidence>
<dbReference type="OrthoDB" id="354287at2"/>
<keyword evidence="3" id="KW-0807">Transducer</keyword>
<dbReference type="GO" id="GO:0004888">
    <property type="term" value="F:transmembrane signaling receptor activity"/>
    <property type="evidence" value="ECO:0007669"/>
    <property type="project" value="InterPro"/>
</dbReference>
<evidence type="ECO:0000256" key="3">
    <source>
        <dbReference type="PROSITE-ProRule" id="PRU00284"/>
    </source>
</evidence>
<organism evidence="8 9">
    <name type="scientific">Parasedimentitalea marina</name>
    <dbReference type="NCBI Taxonomy" id="2483033"/>
    <lineage>
        <taxon>Bacteria</taxon>
        <taxon>Pseudomonadati</taxon>
        <taxon>Pseudomonadota</taxon>
        <taxon>Alphaproteobacteria</taxon>
        <taxon>Rhodobacterales</taxon>
        <taxon>Paracoccaceae</taxon>
        <taxon>Parasedimentitalea</taxon>
    </lineage>
</organism>
<dbReference type="PANTHER" id="PTHR43531">
    <property type="entry name" value="PROTEIN ICFG"/>
    <property type="match status" value="1"/>
</dbReference>
<dbReference type="Proteomes" id="UP000283063">
    <property type="component" value="Chromosome"/>
</dbReference>
<accession>A0A3T0N2K8</accession>
<dbReference type="KEGG" id="sedi:EBB79_10345"/>
<dbReference type="GO" id="GO:0016020">
    <property type="term" value="C:membrane"/>
    <property type="evidence" value="ECO:0007669"/>
    <property type="project" value="InterPro"/>
</dbReference>
<dbReference type="EMBL" id="CP033219">
    <property type="protein sequence ID" value="AZV78237.1"/>
    <property type="molecule type" value="Genomic_DNA"/>
</dbReference>
<evidence type="ECO:0000259" key="7">
    <source>
        <dbReference type="PROSITE" id="PS50885"/>
    </source>
</evidence>
<dbReference type="PROSITE" id="PS50111">
    <property type="entry name" value="CHEMOTAXIS_TRANSDUC_2"/>
    <property type="match status" value="1"/>
</dbReference>
<evidence type="ECO:0000313" key="8">
    <source>
        <dbReference type="EMBL" id="AZV78237.1"/>
    </source>
</evidence>
<evidence type="ECO:0000256" key="5">
    <source>
        <dbReference type="SAM" id="Phobius"/>
    </source>
</evidence>
<feature type="transmembrane region" description="Helical" evidence="5">
    <location>
        <begin position="80"/>
        <end position="101"/>
    </location>
</feature>
<dbReference type="Gene3D" id="1.10.287.950">
    <property type="entry name" value="Methyl-accepting chemotaxis protein"/>
    <property type="match status" value="1"/>
</dbReference>
<feature type="region of interest" description="Disordered" evidence="4">
    <location>
        <begin position="1"/>
        <end position="20"/>
    </location>
</feature>
<keyword evidence="9" id="KW-1185">Reference proteome</keyword>
<dbReference type="SUPFAM" id="SSF58104">
    <property type="entry name" value="Methyl-accepting chemotaxis protein (MCP) signaling domain"/>
    <property type="match status" value="1"/>
</dbReference>
<proteinExistence type="inferred from homology"/>
<sequence length="537" mass="56896">MRSLKSKIIPSGSAPLGRSETVGENRVQQISSWILMPAPTLVTVFLNDAMPWWIISPISLMLGVLAFLSDKSSEGTRDYVLAFCFVGHSILFTTAFSGHPWQIDAHMLFFATLAIVATLSNAGALVFAAGLIAVHHLSLSVLMPNLLYPGGDLMSNLSRTVLHALIVVMETAVLLISILKRHATDIELQHQQTIAVSQAKAAETAQDQALQNQQEAEAVVATFRRHLDKMAEGDLDCQINEEFPEAYKPMRDNFNRLAESLASGIGMAVSTSGEFRTNAMEVSQSVQSLSTRTESQAATLTETSVALQELSSSVKNTAADSSSATENANSAYTSAVDNGSLMKSAVDAMGNIQQSSAEISKIIDVIEDISFQTNLLALNAGVEAARAGDSGRGFAVVAAEVRGLAQRTADAANQVKSLISTSAIQVDEGSTLVNSAGKALEDIVKKVSVTNDLIGKISSTSTDQASALSEMADALGSLDNATQTNAALVEEMSALSMTMDLKARDLEATLSQYSSGADNEFSDVVDMNNGATFRVAS</sequence>
<evidence type="ECO:0000256" key="1">
    <source>
        <dbReference type="ARBA" id="ARBA00022500"/>
    </source>
</evidence>
<dbReference type="SMART" id="SM00283">
    <property type="entry name" value="MA"/>
    <property type="match status" value="1"/>
</dbReference>
<dbReference type="GO" id="GO:0007165">
    <property type="term" value="P:signal transduction"/>
    <property type="evidence" value="ECO:0007669"/>
    <property type="project" value="UniProtKB-KW"/>
</dbReference>
<reference evidence="8 9" key="1">
    <citation type="submission" date="2018-10" db="EMBL/GenBank/DDBJ databases">
        <title>Parasedimentitalea marina sp. nov., a psychrophilic bacterium isolated from deep seawater of the New Britain Trench.</title>
        <authorList>
            <person name="Cao J."/>
        </authorList>
    </citation>
    <scope>NUCLEOTIDE SEQUENCE [LARGE SCALE GENOMIC DNA]</scope>
    <source>
        <strain evidence="8 9">W43</strain>
    </source>
</reference>
<evidence type="ECO:0000256" key="4">
    <source>
        <dbReference type="SAM" id="MobiDB-lite"/>
    </source>
</evidence>
<evidence type="ECO:0000259" key="6">
    <source>
        <dbReference type="PROSITE" id="PS50111"/>
    </source>
</evidence>
<feature type="domain" description="HAMP" evidence="7">
    <location>
        <begin position="220"/>
        <end position="266"/>
    </location>
</feature>
<feature type="transmembrane region" description="Helical" evidence="5">
    <location>
        <begin position="160"/>
        <end position="179"/>
    </location>
</feature>
<protein>
    <submittedName>
        <fullName evidence="8">Methyl-accepting chemotaxis protein</fullName>
    </submittedName>
</protein>
<feature type="transmembrane region" description="Helical" evidence="5">
    <location>
        <begin position="107"/>
        <end position="139"/>
    </location>
</feature>
<evidence type="ECO:0000256" key="2">
    <source>
        <dbReference type="ARBA" id="ARBA00029447"/>
    </source>
</evidence>
<dbReference type="InterPro" id="IPR051310">
    <property type="entry name" value="MCP_chemotaxis"/>
</dbReference>
<dbReference type="GO" id="GO:0006935">
    <property type="term" value="P:chemotaxis"/>
    <property type="evidence" value="ECO:0007669"/>
    <property type="project" value="UniProtKB-KW"/>
</dbReference>
<dbReference type="CDD" id="cd11386">
    <property type="entry name" value="MCP_signal"/>
    <property type="match status" value="1"/>
</dbReference>
<keyword evidence="5" id="KW-0472">Membrane</keyword>
<feature type="transmembrane region" description="Helical" evidence="5">
    <location>
        <begin position="50"/>
        <end position="68"/>
    </location>
</feature>
<comment type="similarity">
    <text evidence="2">Belongs to the methyl-accepting chemotaxis (MCP) protein family.</text>
</comment>
<name>A0A3T0N2K8_9RHOB</name>
<dbReference type="InterPro" id="IPR004089">
    <property type="entry name" value="MCPsignal_dom"/>
</dbReference>